<sequence>MNTKLHAICDSKGRPFNLFVTAGPVSDDIGARALLGPLPKVGWLLGDRGHDADWFREALKDKGIRAVRGRFDPLDQILSPVTPGRKQRKTPVKYDKRRNRIGIMFGRLKDWRRVATRYDRCPKVFLSASALAAVVICWL</sequence>
<dbReference type="AlphaFoldDB" id="A0A4R8FUZ4"/>
<dbReference type="EMBL" id="SOEB01000006">
    <property type="protein sequence ID" value="TDX30602.1"/>
    <property type="molecule type" value="Genomic_DNA"/>
</dbReference>
<proteinExistence type="predicted"/>
<accession>A0A4R8FUZ4</accession>
<evidence type="ECO:0000313" key="3">
    <source>
        <dbReference type="Proteomes" id="UP000295484"/>
    </source>
</evidence>
<protein>
    <submittedName>
        <fullName evidence="2">Transposase</fullName>
    </submittedName>
</protein>
<comment type="caution">
    <text evidence="2">The sequence shown here is derived from an EMBL/GenBank/DDBJ whole genome shotgun (WGS) entry which is preliminary data.</text>
</comment>
<dbReference type="InterPro" id="IPR025668">
    <property type="entry name" value="Tnp_DDE_dom"/>
</dbReference>
<name>A0A4R8FUZ4_9RHOB</name>
<evidence type="ECO:0000259" key="1">
    <source>
        <dbReference type="Pfam" id="PF13586"/>
    </source>
</evidence>
<gene>
    <name evidence="2" type="ORF">EV657_10686</name>
</gene>
<evidence type="ECO:0000313" key="2">
    <source>
        <dbReference type="EMBL" id="TDX30602.1"/>
    </source>
</evidence>
<reference evidence="2 3" key="1">
    <citation type="submission" date="2019-03" db="EMBL/GenBank/DDBJ databases">
        <title>Genomic Encyclopedia of Type Strains, Phase IV (KMG-IV): sequencing the most valuable type-strain genomes for metagenomic binning, comparative biology and taxonomic classification.</title>
        <authorList>
            <person name="Goeker M."/>
        </authorList>
    </citation>
    <scope>NUCLEOTIDE SEQUENCE [LARGE SCALE GENOMIC DNA]</scope>
    <source>
        <strain evidence="2 3">JA181</strain>
    </source>
</reference>
<feature type="domain" description="Transposase DDE" evidence="1">
    <location>
        <begin position="46"/>
        <end position="136"/>
    </location>
</feature>
<organism evidence="2 3">
    <name type="scientific">Rhodovulum visakhapatnamense</name>
    <dbReference type="NCBI Taxonomy" id="364297"/>
    <lineage>
        <taxon>Bacteria</taxon>
        <taxon>Pseudomonadati</taxon>
        <taxon>Pseudomonadota</taxon>
        <taxon>Alphaproteobacteria</taxon>
        <taxon>Rhodobacterales</taxon>
        <taxon>Paracoccaceae</taxon>
        <taxon>Rhodovulum</taxon>
    </lineage>
</organism>
<dbReference type="Proteomes" id="UP000295484">
    <property type="component" value="Unassembled WGS sequence"/>
</dbReference>
<dbReference type="Pfam" id="PF13586">
    <property type="entry name" value="DDE_Tnp_1_2"/>
    <property type="match status" value="1"/>
</dbReference>